<dbReference type="InterPro" id="IPR036770">
    <property type="entry name" value="Ankyrin_rpt-contain_sf"/>
</dbReference>
<evidence type="ECO:0000256" key="5">
    <source>
        <dbReference type="SAM" id="MobiDB-lite"/>
    </source>
</evidence>
<organism evidence="6 7">
    <name type="scientific">Cichlidogyrus casuarinus</name>
    <dbReference type="NCBI Taxonomy" id="1844966"/>
    <lineage>
        <taxon>Eukaryota</taxon>
        <taxon>Metazoa</taxon>
        <taxon>Spiralia</taxon>
        <taxon>Lophotrochozoa</taxon>
        <taxon>Platyhelminthes</taxon>
        <taxon>Monogenea</taxon>
        <taxon>Monopisthocotylea</taxon>
        <taxon>Dactylogyridea</taxon>
        <taxon>Ancyrocephalidae</taxon>
        <taxon>Cichlidogyrus</taxon>
    </lineage>
</organism>
<dbReference type="GO" id="GO:0005634">
    <property type="term" value="C:nucleus"/>
    <property type="evidence" value="ECO:0007669"/>
    <property type="project" value="UniProtKB-SubCell"/>
</dbReference>
<dbReference type="SUPFAM" id="SSF52047">
    <property type="entry name" value="RNI-like"/>
    <property type="match status" value="1"/>
</dbReference>
<dbReference type="Pfam" id="PF12796">
    <property type="entry name" value="Ank_2"/>
    <property type="match status" value="1"/>
</dbReference>
<evidence type="ECO:0000313" key="6">
    <source>
        <dbReference type="EMBL" id="KAL3308342.1"/>
    </source>
</evidence>
<accession>A0ABD2PLD8</accession>
<protein>
    <submittedName>
        <fullName evidence="6">Uncharacterized protein</fullName>
    </submittedName>
</protein>
<reference evidence="6 7" key="1">
    <citation type="submission" date="2024-11" db="EMBL/GenBank/DDBJ databases">
        <title>Adaptive evolution of stress response genes in parasites aligns with host niche diversity.</title>
        <authorList>
            <person name="Hahn C."/>
            <person name="Resl P."/>
        </authorList>
    </citation>
    <scope>NUCLEOTIDE SEQUENCE [LARGE SCALE GENOMIC DNA]</scope>
    <source>
        <strain evidence="6">EGGRZ-B1_66</strain>
        <tissue evidence="6">Body</tissue>
    </source>
</reference>
<dbReference type="SMART" id="SM00248">
    <property type="entry name" value="ANK"/>
    <property type="match status" value="2"/>
</dbReference>
<dbReference type="Gene3D" id="3.80.10.10">
    <property type="entry name" value="Ribonuclease Inhibitor"/>
    <property type="match status" value="1"/>
</dbReference>
<keyword evidence="7" id="KW-1185">Reference proteome</keyword>
<dbReference type="PANTHER" id="PTHR46358">
    <property type="entry name" value="TONSOKU-LIKE PROTEIN"/>
    <property type="match status" value="1"/>
</dbReference>
<keyword evidence="4" id="KW-0040">ANK repeat</keyword>
<dbReference type="AlphaFoldDB" id="A0ABD2PLD8"/>
<dbReference type="Gene3D" id="1.25.40.20">
    <property type="entry name" value="Ankyrin repeat-containing domain"/>
    <property type="match status" value="1"/>
</dbReference>
<gene>
    <name evidence="6" type="ORF">Ciccas_013128</name>
</gene>
<feature type="region of interest" description="Disordered" evidence="5">
    <location>
        <begin position="125"/>
        <end position="165"/>
    </location>
</feature>
<keyword evidence="3" id="KW-0539">Nucleus</keyword>
<evidence type="ECO:0000256" key="4">
    <source>
        <dbReference type="PROSITE-ProRule" id="PRU00023"/>
    </source>
</evidence>
<comment type="caution">
    <text evidence="6">The sequence shown here is derived from an EMBL/GenBank/DDBJ whole genome shotgun (WGS) entry which is preliminary data.</text>
</comment>
<dbReference type="PANTHER" id="PTHR46358:SF1">
    <property type="entry name" value="TONSOKU-LIKE PROTEIN"/>
    <property type="match status" value="1"/>
</dbReference>
<keyword evidence="2" id="KW-0677">Repeat</keyword>
<dbReference type="Proteomes" id="UP001626550">
    <property type="component" value="Unassembled WGS sequence"/>
</dbReference>
<evidence type="ECO:0000256" key="3">
    <source>
        <dbReference type="ARBA" id="ARBA00023242"/>
    </source>
</evidence>
<feature type="repeat" description="ANK" evidence="4">
    <location>
        <begin position="10"/>
        <end position="42"/>
    </location>
</feature>
<feature type="non-terminal residue" evidence="6">
    <location>
        <position position="1"/>
    </location>
</feature>
<dbReference type="SUPFAM" id="SSF48403">
    <property type="entry name" value="Ankyrin repeat"/>
    <property type="match status" value="1"/>
</dbReference>
<dbReference type="InterPro" id="IPR032675">
    <property type="entry name" value="LRR_dom_sf"/>
</dbReference>
<feature type="compositionally biased region" description="Low complexity" evidence="5">
    <location>
        <begin position="125"/>
        <end position="134"/>
    </location>
</feature>
<dbReference type="InterPro" id="IPR052311">
    <property type="entry name" value="MMS22L-TONSL_complex_comp"/>
</dbReference>
<evidence type="ECO:0000313" key="7">
    <source>
        <dbReference type="Proteomes" id="UP001626550"/>
    </source>
</evidence>
<dbReference type="PROSITE" id="PS50297">
    <property type="entry name" value="ANK_REP_REGION"/>
    <property type="match status" value="1"/>
</dbReference>
<dbReference type="InterPro" id="IPR002110">
    <property type="entry name" value="Ankyrin_rpt"/>
</dbReference>
<feature type="non-terminal residue" evidence="6">
    <location>
        <position position="589"/>
    </location>
</feature>
<evidence type="ECO:0000256" key="1">
    <source>
        <dbReference type="ARBA" id="ARBA00004123"/>
    </source>
</evidence>
<feature type="region of interest" description="Disordered" evidence="5">
    <location>
        <begin position="182"/>
        <end position="219"/>
    </location>
</feature>
<evidence type="ECO:0000256" key="2">
    <source>
        <dbReference type="ARBA" id="ARBA00022737"/>
    </source>
</evidence>
<name>A0ABD2PLD8_9PLAT</name>
<dbReference type="EMBL" id="JBJKFK010005392">
    <property type="protein sequence ID" value="KAL3308342.1"/>
    <property type="molecule type" value="Genomic_DNA"/>
</dbReference>
<dbReference type="PROSITE" id="PS50088">
    <property type="entry name" value="ANK_REPEAT"/>
    <property type="match status" value="1"/>
</dbReference>
<comment type="subcellular location">
    <subcellularLocation>
        <location evidence="1">Nucleus</location>
    </subcellularLocation>
</comment>
<sequence>KHPVNVEDAAGWMPIHDAAFNDQYDVVKMLLEHGALVNFVCRDERSTALFEAVHGESFRTATLLVQHGADLWHRNSKGETISQLLSNARLDIAERQKLNELEQLFRAIKERLGDSYERWLHSVPSSVRPRSPSPIHEAQIQIVPDDSPIRRPKRPKSPSPIPVPKRKSAFIELDDLAFTSTQKAPSKVFTSTPERRKSRPPKEPFVIRNESGSQDLVEVTPEKREKAVEKLPILKEVDSNQLPCSINSQLLDIVANQASRLCQTDQVLDLSLRNLKNADLAPVLDRISAQVSLKEVKRVILDRNRFSMTTPQEVNLLQSLNDKCPKLEELSLRFIQLSDSFLTACLKQKLNLFPELNSLDLSYSLGKKSLWMTVRLVVSLWPELAELRMINCRLDEHSESVDLEEVLVKSRLRKLDLSQSWLNLQGKMQLDQVEPLELVMRDTLPSSLKLCLRPRKREEDWSEQLVGQLATCVERNSLKLRELNLSQLDMNFGCSDALMSIFCAAELQALHMEGNQKLLERGNLPWMSLLNSFAGTSLKRLSTDLPKITSREDIGACVEVVSNLAPSLQQIQFFSANHKSELEEQFLNH</sequence>
<proteinExistence type="predicted"/>